<dbReference type="SUPFAM" id="SSF82171">
    <property type="entry name" value="DPP6 N-terminal domain-like"/>
    <property type="match status" value="1"/>
</dbReference>
<dbReference type="InterPro" id="IPR007593">
    <property type="entry name" value="CD225/Dispanin_fam"/>
</dbReference>
<keyword evidence="4" id="KW-1133">Transmembrane helix</keyword>
<dbReference type="EMBL" id="JH817391">
    <property type="protein sequence ID" value="EKC30220.1"/>
    <property type="molecule type" value="Genomic_DNA"/>
</dbReference>
<keyword evidence="5" id="KW-0472">Membrane</keyword>
<keyword evidence="3" id="KW-0812">Transmembrane</keyword>
<evidence type="ECO:0000313" key="7">
    <source>
        <dbReference type="EMBL" id="EKC30220.1"/>
    </source>
</evidence>
<proteinExistence type="inferred from homology"/>
<dbReference type="Pfam" id="PF24748">
    <property type="entry name" value="Galaxin_repeat"/>
    <property type="match status" value="1"/>
</dbReference>
<evidence type="ECO:0000259" key="6">
    <source>
        <dbReference type="Pfam" id="PF24748"/>
    </source>
</evidence>
<name>K1QMY7_MAGGI</name>
<organism evidence="7">
    <name type="scientific">Magallana gigas</name>
    <name type="common">Pacific oyster</name>
    <name type="synonym">Crassostrea gigas</name>
    <dbReference type="NCBI Taxonomy" id="29159"/>
    <lineage>
        <taxon>Eukaryota</taxon>
        <taxon>Metazoa</taxon>
        <taxon>Spiralia</taxon>
        <taxon>Lophotrochozoa</taxon>
        <taxon>Mollusca</taxon>
        <taxon>Bivalvia</taxon>
        <taxon>Autobranchia</taxon>
        <taxon>Pteriomorphia</taxon>
        <taxon>Ostreida</taxon>
        <taxon>Ostreoidea</taxon>
        <taxon>Ostreidae</taxon>
        <taxon>Magallana</taxon>
    </lineage>
</organism>
<feature type="domain" description="Galaxin-like repeats" evidence="6">
    <location>
        <begin position="50"/>
        <end position="143"/>
    </location>
</feature>
<evidence type="ECO:0000256" key="4">
    <source>
        <dbReference type="ARBA" id="ARBA00022989"/>
    </source>
</evidence>
<evidence type="ECO:0000256" key="5">
    <source>
        <dbReference type="ARBA" id="ARBA00023136"/>
    </source>
</evidence>
<reference evidence="7" key="1">
    <citation type="journal article" date="2012" name="Nature">
        <title>The oyster genome reveals stress adaptation and complexity of shell formation.</title>
        <authorList>
            <person name="Zhang G."/>
            <person name="Fang X."/>
            <person name="Guo X."/>
            <person name="Li L."/>
            <person name="Luo R."/>
            <person name="Xu F."/>
            <person name="Yang P."/>
            <person name="Zhang L."/>
            <person name="Wang X."/>
            <person name="Qi H."/>
            <person name="Xiong Z."/>
            <person name="Que H."/>
            <person name="Xie Y."/>
            <person name="Holland P.W."/>
            <person name="Paps J."/>
            <person name="Zhu Y."/>
            <person name="Wu F."/>
            <person name="Chen Y."/>
            <person name="Wang J."/>
            <person name="Peng C."/>
            <person name="Meng J."/>
            <person name="Yang L."/>
            <person name="Liu J."/>
            <person name="Wen B."/>
            <person name="Zhang N."/>
            <person name="Huang Z."/>
            <person name="Zhu Q."/>
            <person name="Feng Y."/>
            <person name="Mount A."/>
            <person name="Hedgecock D."/>
            <person name="Xu Z."/>
            <person name="Liu Y."/>
            <person name="Domazet-Loso T."/>
            <person name="Du Y."/>
            <person name="Sun X."/>
            <person name="Zhang S."/>
            <person name="Liu B."/>
            <person name="Cheng P."/>
            <person name="Jiang X."/>
            <person name="Li J."/>
            <person name="Fan D."/>
            <person name="Wang W."/>
            <person name="Fu W."/>
            <person name="Wang T."/>
            <person name="Wang B."/>
            <person name="Zhang J."/>
            <person name="Peng Z."/>
            <person name="Li Y."/>
            <person name="Li N."/>
            <person name="Wang J."/>
            <person name="Chen M."/>
            <person name="He Y."/>
            <person name="Tan F."/>
            <person name="Song X."/>
            <person name="Zheng Q."/>
            <person name="Huang R."/>
            <person name="Yang H."/>
            <person name="Du X."/>
            <person name="Chen L."/>
            <person name="Yang M."/>
            <person name="Gaffney P.M."/>
            <person name="Wang S."/>
            <person name="Luo L."/>
            <person name="She Z."/>
            <person name="Ming Y."/>
            <person name="Huang W."/>
            <person name="Zhang S."/>
            <person name="Huang B."/>
            <person name="Zhang Y."/>
            <person name="Qu T."/>
            <person name="Ni P."/>
            <person name="Miao G."/>
            <person name="Wang J."/>
            <person name="Wang Q."/>
            <person name="Steinberg C.E."/>
            <person name="Wang H."/>
            <person name="Li N."/>
            <person name="Qian L."/>
            <person name="Zhang G."/>
            <person name="Li Y."/>
            <person name="Yang H."/>
            <person name="Liu X."/>
            <person name="Wang J."/>
            <person name="Yin Y."/>
            <person name="Wang J."/>
        </authorList>
    </citation>
    <scope>NUCLEOTIDE SEQUENCE [LARGE SCALE GENOMIC DNA]</scope>
    <source>
        <strain evidence="7">05x7-T-G4-1.051#20</strain>
    </source>
</reference>
<gene>
    <name evidence="7" type="ORF">CGI_10020394</name>
</gene>
<comment type="similarity">
    <text evidence="2">Belongs to the CD225/Dispanin family.</text>
</comment>
<accession>K1QMY7</accession>
<dbReference type="InParanoid" id="K1QMY7"/>
<evidence type="ECO:0000256" key="2">
    <source>
        <dbReference type="ARBA" id="ARBA00006843"/>
    </source>
</evidence>
<comment type="subcellular location">
    <subcellularLocation>
        <location evidence="1">Membrane</location>
    </subcellularLocation>
</comment>
<dbReference type="InterPro" id="IPR052956">
    <property type="entry name" value="Mesenchyme-surface_protein"/>
</dbReference>
<dbReference type="PANTHER" id="PTHR46928">
    <property type="entry name" value="MESENCHYME-SPECIFIC CELL SURFACE GLYCOPROTEIN"/>
    <property type="match status" value="1"/>
</dbReference>
<dbReference type="GO" id="GO:0016020">
    <property type="term" value="C:membrane"/>
    <property type="evidence" value="ECO:0007669"/>
    <property type="project" value="UniProtKB-SubCell"/>
</dbReference>
<protein>
    <recommendedName>
        <fullName evidence="6">Galaxin-like repeats domain-containing protein</fullName>
    </recommendedName>
</protein>
<dbReference type="PANTHER" id="PTHR46928:SF1">
    <property type="entry name" value="MESENCHYME-SPECIFIC CELL SURFACE GLYCOPROTEIN"/>
    <property type="match status" value="1"/>
</dbReference>
<dbReference type="InterPro" id="IPR056601">
    <property type="entry name" value="Galaxin_dom"/>
</dbReference>
<dbReference type="AlphaFoldDB" id="K1QMY7"/>
<evidence type="ECO:0000256" key="3">
    <source>
        <dbReference type="ARBA" id="ARBA00022692"/>
    </source>
</evidence>
<dbReference type="Pfam" id="PF04505">
    <property type="entry name" value="CD225"/>
    <property type="match status" value="1"/>
</dbReference>
<dbReference type="HOGENOM" id="CLU_357243_0_0_1"/>
<sequence length="785" mass="88067">MIQKKVYAVMIPFMIKRTEFAVALSYSRLTPILLCVVAGNYITAIKFFNAVGCCGGQELYDESSQICCEYKGSFSINNNKNRDCCYDRAYNTVHQHCANGQVLGFDENLCGSFNDSTQLCCNNVIQSKEYGSRCCGSETIDTTKGCCGTKAYNLSTHQCCKDSTIIPEHHSCCGYHGYDNRTQLCTDNYKVINRSSRNNGSLSKRQRVSRSICNTCHWRHRRSYREIKSGNQYVCKRHTYNITINKTTRRDIVWILDAKYENKDKMKSNVTIIVPCKSGKLNKTGRFLLVTDSTIDEETLRLGDSDLLLQYHRKLDVLVNRKQRNCRQVSVVLAEIQKAISSLYVPSSYSGTGTPLFSLGSGSAEQLAYDPGSKFVYVVGSSKINVIDINDVENPRLIYHKVIGDFDPTDVEFCGDHVFVTLDDNQDRERGRVVVFKTFDPKYNTMETVLDIPVGPLPDMLKPSSDCRTILIALEAEAFARNGTLVDPEGGVGLLKFQDKNISSSNYSYKRLNFTLYNDRFSQDLEPEYITFSKDEKTAYICLQGPESESLAIGHDGDKILIFVGHERPGSISVYSVNGDISSPKFESVFWDIPNSEQTWTQAFEQRSINSIDPEDIRYISPQQSPNGRPLLLVAGSVSGTLSILEVKGVSFDSSTNAGTHIYLLGMCVFFSVRGHQSYDTLSSSKESSTLKNKDPETGIADQFGYILTAPKDYRAEAVLATIFCFFPLGIVALIYSYRVKYHYKNNRLIAAYSSSKVAQVLSIVATIIGLILWFGGTIFYLTQR</sequence>
<evidence type="ECO:0000256" key="1">
    <source>
        <dbReference type="ARBA" id="ARBA00004370"/>
    </source>
</evidence>